<accession>A0A9Q5NBB9</accession>
<proteinExistence type="predicted"/>
<organism evidence="1 2">
    <name type="scientific">Sanghuangporus baumii</name>
    <name type="common">Phellinus baumii</name>
    <dbReference type="NCBI Taxonomy" id="108892"/>
    <lineage>
        <taxon>Eukaryota</taxon>
        <taxon>Fungi</taxon>
        <taxon>Dikarya</taxon>
        <taxon>Basidiomycota</taxon>
        <taxon>Agaricomycotina</taxon>
        <taxon>Agaricomycetes</taxon>
        <taxon>Hymenochaetales</taxon>
        <taxon>Hymenochaetaceae</taxon>
        <taxon>Sanghuangporus</taxon>
    </lineage>
</organism>
<dbReference type="EMBL" id="LNZH02000090">
    <property type="protein sequence ID" value="OCB91398.1"/>
    <property type="molecule type" value="Genomic_DNA"/>
</dbReference>
<keyword evidence="2" id="KW-1185">Reference proteome</keyword>
<dbReference type="Proteomes" id="UP000757232">
    <property type="component" value="Unassembled WGS sequence"/>
</dbReference>
<dbReference type="SUPFAM" id="SSF52047">
    <property type="entry name" value="RNI-like"/>
    <property type="match status" value="1"/>
</dbReference>
<protein>
    <recommendedName>
        <fullName evidence="3">F-box domain-containing protein</fullName>
    </recommendedName>
</protein>
<name>A0A9Q5NBB9_SANBA</name>
<comment type="caution">
    <text evidence="1">The sequence shown here is derived from an EMBL/GenBank/DDBJ whole genome shotgun (WGS) entry which is preliminary data.</text>
</comment>
<gene>
    <name evidence="1" type="ORF">A7U60_g1352</name>
</gene>
<evidence type="ECO:0008006" key="3">
    <source>
        <dbReference type="Google" id="ProtNLM"/>
    </source>
</evidence>
<dbReference type="AlphaFoldDB" id="A0A9Q5NBB9"/>
<dbReference type="OrthoDB" id="3365698at2759"/>
<reference evidence="1" key="1">
    <citation type="submission" date="2016-06" db="EMBL/GenBank/DDBJ databases">
        <title>Draft Genome sequence of the fungus Inonotus baumii.</title>
        <authorList>
            <person name="Zhu H."/>
            <person name="Lin W."/>
        </authorList>
    </citation>
    <scope>NUCLEOTIDE SEQUENCE</scope>
    <source>
        <strain evidence="1">821</strain>
    </source>
</reference>
<sequence length="484" mass="53901">MQRELRLDINPEAVGLLQGAISRLNAANTPEGVFFNAGKIDSWKPNGTESPAANLARIRDGLQELQKIMEASALLAAAAEAFIPTMKAKLVHFGLLSLPMETVQDILYRSMLDVQTNKFDLKRALALQSVSRYFRDVVQSTPEFWTSASSKNNSLLKLQLERSKDKELHLDVFERDILDSDVYDLIIPHSTRLRTMAVHLEDYLADPNSERSILKGVYSLNMVKLRSLEIHSNFVRGERLSIARIQAPRLRRLLLSNIYQIDGIGANLTEFDLTLGYFARWSARYLVSFVVHQQSLKKLVLCIQSKPEETGAILDELLVSGLLIHDREMFATIKLDSWASATALDPVWPTLCGIGLNTLKLDLSGLAASLQLHVLANAIHYASCSIETLSISLSADAPTSNGHVEYPSGEKHDLPVTLRTMIFRNCPREPLMYLLGKLLKLRAMQEAYGVGLFDYIMFIGNHPPQADLDSISNTLLSGTSITLA</sequence>
<evidence type="ECO:0000313" key="1">
    <source>
        <dbReference type="EMBL" id="OCB91398.1"/>
    </source>
</evidence>
<evidence type="ECO:0000313" key="2">
    <source>
        <dbReference type="Proteomes" id="UP000757232"/>
    </source>
</evidence>